<evidence type="ECO:0000313" key="1">
    <source>
        <dbReference type="EMBL" id="KAJ3532403.1"/>
    </source>
</evidence>
<comment type="caution">
    <text evidence="1">The sequence shown here is derived from an EMBL/GenBank/DDBJ whole genome shotgun (WGS) entry which is preliminary data.</text>
</comment>
<protein>
    <submittedName>
        <fullName evidence="1">Uncharacterized protein</fullName>
    </submittedName>
</protein>
<gene>
    <name evidence="1" type="ORF">NM208_g8456</name>
</gene>
<proteinExistence type="predicted"/>
<accession>A0ACC1S5J4</accession>
<evidence type="ECO:0000313" key="2">
    <source>
        <dbReference type="Proteomes" id="UP001148629"/>
    </source>
</evidence>
<keyword evidence="2" id="KW-1185">Reference proteome</keyword>
<dbReference type="EMBL" id="JANRMS010000964">
    <property type="protein sequence ID" value="KAJ3532403.1"/>
    <property type="molecule type" value="Genomic_DNA"/>
</dbReference>
<reference evidence="1" key="1">
    <citation type="submission" date="2022-08" db="EMBL/GenBank/DDBJ databases">
        <title>Genome Sequence of Fusarium decemcellulare.</title>
        <authorList>
            <person name="Buettner E."/>
        </authorList>
    </citation>
    <scope>NUCLEOTIDE SEQUENCE</scope>
    <source>
        <strain evidence="1">Babe19</strain>
    </source>
</reference>
<sequence length="977" mass="109365">MGFCTYCGREFARQAHLLRHMLSHTQVRAFSCRICGHAFSRSDLASKHEANHRDITASYPAMVPRGKTTHARPRFIPVACRSCAKSKTRCDHLFPCGRCSTKGIACVPRTPRRAGAGGVTASAKPSSNAVVSIGTPNNAHVTTHDAGIETSPDEIVVAPDLYRARSPSEAEVTIPAPQNEQHSASSHDLQPRPEDPMGPNSPSCALDTDFDMSVFLTLGDADLDANLDWTRFLDSVSADICLPGHITTDNGRPLSGFEIPLDTPSTSLDPQLNHDPEKRTSVDLSVDTEILSSGRAPEGDISPRDSQHSIQSPTPGTTIDNPAPSSNDDYNHARHGTDYWSICRCTPCLSDTAPIRSGENIAHLGENLGFLTPVAERPDHWRLEHFESHEMLDKVPLADSSRERLLVVMQTFFRWACELHGLNGSPRQADYESRLRLQRRSSIGFLLLPPTLVLHTYLEKYLTSFEPFYPIVPQMSLDPNTLLQGTSENMSALLVVLMIAYGMMRDESAKGQRLSIGMIELCKVALTNFVERETRMPRSRLTFHCALLWTLEAAFSGDKHLMDLSQGQRYNFLGMARFYGVFKHDSPLVKRSPGNCGIWDRDGSQWRYGEYRARLAYSWVLVDQEVSIFYDDAPMLPIGELEITLPQRDDLWLEKSATLFSGTNNGSDGLSGGHHEVSSRQMSAHSLSELFQLFLEDKLDHLDEDLQVLHMRLLLYPIQTLICHRCQLMQCLPQIHAMNQSSRTPFRTSSALQLAEIKSLLKRWHGIMNRLDPKDSTRHLASKQVALIIYHLINLDIHISIPEIERISREEIKEDMNCASVRGLFSHFSRFIYAIEEALMHCGQILRLIKQLDTQMRPLWSSLAIYRVAIALWAISNAFSSSIREPMTHGRSPAHANPKDPIAIDVQPAEEIPWRRVLSNPVRGTPCLTSSTGQLVTIDDTKGVLAICMQFVTTESSNSYLAEGVARKLRSLWVPER</sequence>
<name>A0ACC1S5J4_9HYPO</name>
<organism evidence="1 2">
    <name type="scientific">Fusarium decemcellulare</name>
    <dbReference type="NCBI Taxonomy" id="57161"/>
    <lineage>
        <taxon>Eukaryota</taxon>
        <taxon>Fungi</taxon>
        <taxon>Dikarya</taxon>
        <taxon>Ascomycota</taxon>
        <taxon>Pezizomycotina</taxon>
        <taxon>Sordariomycetes</taxon>
        <taxon>Hypocreomycetidae</taxon>
        <taxon>Hypocreales</taxon>
        <taxon>Nectriaceae</taxon>
        <taxon>Fusarium</taxon>
        <taxon>Fusarium decemcellulare species complex</taxon>
    </lineage>
</organism>
<dbReference type="Proteomes" id="UP001148629">
    <property type="component" value="Unassembled WGS sequence"/>
</dbReference>